<feature type="compositionally biased region" description="Polar residues" evidence="1">
    <location>
        <begin position="51"/>
        <end position="82"/>
    </location>
</feature>
<dbReference type="Proteomes" id="UP000225277">
    <property type="component" value="Unassembled WGS sequence"/>
</dbReference>
<gene>
    <name evidence="2" type="ORF">RCC_09938</name>
</gene>
<feature type="compositionally biased region" description="Low complexity" evidence="1">
    <location>
        <begin position="122"/>
        <end position="139"/>
    </location>
</feature>
<protein>
    <submittedName>
        <fullName evidence="2">Uncharacterized protein</fullName>
    </submittedName>
</protein>
<proteinExistence type="predicted"/>
<feature type="compositionally biased region" description="Polar residues" evidence="1">
    <location>
        <begin position="29"/>
        <end position="40"/>
    </location>
</feature>
<feature type="region of interest" description="Disordered" evidence="1">
    <location>
        <begin position="296"/>
        <end position="336"/>
    </location>
</feature>
<accession>A0A2D3VB81</accession>
<reference evidence="2 3" key="1">
    <citation type="submission" date="2016-03" db="EMBL/GenBank/DDBJ databases">
        <authorList>
            <person name="Ploux O."/>
        </authorList>
    </citation>
    <scope>NUCLEOTIDE SEQUENCE [LARGE SCALE GENOMIC DNA]</scope>
    <source>
        <strain evidence="2 3">URUG2</strain>
    </source>
</reference>
<dbReference type="RefSeq" id="XP_023630944.1">
    <property type="nucleotide sequence ID" value="XM_023775176.1"/>
</dbReference>
<feature type="compositionally biased region" description="Basic and acidic residues" evidence="1">
    <location>
        <begin position="1"/>
        <end position="11"/>
    </location>
</feature>
<dbReference type="GeneID" id="35604995"/>
<organism evidence="2 3">
    <name type="scientific">Ramularia collo-cygni</name>
    <dbReference type="NCBI Taxonomy" id="112498"/>
    <lineage>
        <taxon>Eukaryota</taxon>
        <taxon>Fungi</taxon>
        <taxon>Dikarya</taxon>
        <taxon>Ascomycota</taxon>
        <taxon>Pezizomycotina</taxon>
        <taxon>Dothideomycetes</taxon>
        <taxon>Dothideomycetidae</taxon>
        <taxon>Mycosphaerellales</taxon>
        <taxon>Mycosphaerellaceae</taxon>
        <taxon>Ramularia</taxon>
    </lineage>
</organism>
<feature type="region of interest" description="Disordered" evidence="1">
    <location>
        <begin position="1"/>
        <end position="148"/>
    </location>
</feature>
<name>A0A2D3VB81_9PEZI</name>
<sequence>MRNNREMRDALKVTQYSDTSSDGEEDGQSAASNQSGTNSFEAAGGEIRATPTVTSSPNLSLQTAPETAIMQPTASASTSSRIPTGAAPPPLPQLSTSAMTSPAHAAPVPPSKDAALAQSDVQSSPPQAPLAVSSSVAAATQPGTSPPAVGNDQIIINLGMEFYHGAQPITHHVATVRDYVKNHRIVWNTTRTRKVFAANDPSDLYPNTEFNTFGRLRATSVLMPFYRDLRILDREGWPAMCAEWMADGARHRYEASLSGARYQVVPIVRPPPANYDYNVDLLPSMFPGMAPATIFRPLTKDNRPRRNKAATKAEPRTKKKQRRGSNDSQLTEVSDDEIKKLGEEIARMGQGSSHQSMPTVAPRDPRLVPIDIDRTNTAPVLDFWSQFPLTTDNMGPRNQIPQFRSGRKYDPITDQWYFRGSFYALREGSPGNVVRELVQPHTHANPDPPAPVGPQRTVPLLLNASTTTGMEGDPIVLDSPSDSDPDNALGSGDDGDGDWHPDDLGEAMDES</sequence>
<evidence type="ECO:0000313" key="3">
    <source>
        <dbReference type="Proteomes" id="UP000225277"/>
    </source>
</evidence>
<dbReference type="EMBL" id="FJUY01000020">
    <property type="protein sequence ID" value="CZT24220.1"/>
    <property type="molecule type" value="Genomic_DNA"/>
</dbReference>
<feature type="region of interest" description="Disordered" evidence="1">
    <location>
        <begin position="465"/>
        <end position="511"/>
    </location>
</feature>
<dbReference type="AlphaFoldDB" id="A0A2D3VB81"/>
<evidence type="ECO:0000256" key="1">
    <source>
        <dbReference type="SAM" id="MobiDB-lite"/>
    </source>
</evidence>
<evidence type="ECO:0000313" key="2">
    <source>
        <dbReference type="EMBL" id="CZT24220.1"/>
    </source>
</evidence>
<keyword evidence="3" id="KW-1185">Reference proteome</keyword>